<evidence type="ECO:0000259" key="10">
    <source>
        <dbReference type="SMART" id="SM01332"/>
    </source>
</evidence>
<dbReference type="Proteomes" id="UP001187192">
    <property type="component" value="Unassembled WGS sequence"/>
</dbReference>
<keyword evidence="4 7" id="KW-0195">Cyclin</keyword>
<feature type="domain" description="Cyclin-like" evidence="9">
    <location>
        <begin position="558"/>
        <end position="639"/>
    </location>
</feature>
<keyword evidence="5" id="KW-0131">Cell cycle</keyword>
<keyword evidence="3" id="KW-0132">Cell division</keyword>
<evidence type="ECO:0000313" key="11">
    <source>
        <dbReference type="EMBL" id="GMN60637.1"/>
    </source>
</evidence>
<dbReference type="InterPro" id="IPR013763">
    <property type="entry name" value="Cyclin-like_dom"/>
</dbReference>
<feature type="domain" description="Cyclin-like" evidence="9">
    <location>
        <begin position="461"/>
        <end position="545"/>
    </location>
</feature>
<evidence type="ECO:0000256" key="4">
    <source>
        <dbReference type="ARBA" id="ARBA00023127"/>
    </source>
</evidence>
<dbReference type="Gene3D" id="1.10.472.10">
    <property type="entry name" value="Cyclin-like"/>
    <property type="match status" value="2"/>
</dbReference>
<dbReference type="SUPFAM" id="SSF47954">
    <property type="entry name" value="Cyclin-like"/>
    <property type="match status" value="2"/>
</dbReference>
<accession>A0AA88J377</accession>
<dbReference type="SMART" id="SM01332">
    <property type="entry name" value="Cyclin_C"/>
    <property type="match status" value="1"/>
</dbReference>
<evidence type="ECO:0000256" key="2">
    <source>
        <dbReference type="ARBA" id="ARBA00011177"/>
    </source>
</evidence>
<feature type="compositionally biased region" description="Polar residues" evidence="8">
    <location>
        <begin position="148"/>
        <end position="168"/>
    </location>
</feature>
<organism evidence="11 12">
    <name type="scientific">Ficus carica</name>
    <name type="common">Common fig</name>
    <dbReference type="NCBI Taxonomy" id="3494"/>
    <lineage>
        <taxon>Eukaryota</taxon>
        <taxon>Viridiplantae</taxon>
        <taxon>Streptophyta</taxon>
        <taxon>Embryophyta</taxon>
        <taxon>Tracheophyta</taxon>
        <taxon>Spermatophyta</taxon>
        <taxon>Magnoliopsida</taxon>
        <taxon>eudicotyledons</taxon>
        <taxon>Gunneridae</taxon>
        <taxon>Pentapetalae</taxon>
        <taxon>rosids</taxon>
        <taxon>fabids</taxon>
        <taxon>Rosales</taxon>
        <taxon>Moraceae</taxon>
        <taxon>Ficeae</taxon>
        <taxon>Ficus</taxon>
    </lineage>
</organism>
<dbReference type="CDD" id="cd20507">
    <property type="entry name" value="CYCLIN_CCNB1-like_rpt1"/>
    <property type="match status" value="1"/>
</dbReference>
<evidence type="ECO:0000256" key="7">
    <source>
        <dbReference type="RuleBase" id="RU000383"/>
    </source>
</evidence>
<comment type="subunit">
    <text evidence="2">Interacts with the CDC2 protein kinase to form a serine/threonine kinase holoenzyme complex also known as maturation promoting factor (MPF). The cyclin subunit imparts substrate specificity to the complex.</text>
</comment>
<comment type="similarity">
    <text evidence="1">Belongs to the cyclin family. Cyclin AB subfamily.</text>
</comment>
<evidence type="ECO:0000256" key="6">
    <source>
        <dbReference type="ARBA" id="ARBA00032263"/>
    </source>
</evidence>
<evidence type="ECO:0000259" key="9">
    <source>
        <dbReference type="SMART" id="SM00385"/>
    </source>
</evidence>
<dbReference type="InterPro" id="IPR006671">
    <property type="entry name" value="Cyclin_N"/>
</dbReference>
<dbReference type="InterPro" id="IPR039361">
    <property type="entry name" value="Cyclin"/>
</dbReference>
<dbReference type="Pfam" id="PF00134">
    <property type="entry name" value="Cyclin_N"/>
    <property type="match status" value="1"/>
</dbReference>
<protein>
    <recommendedName>
        <fullName evidence="6">B-like cyclin</fullName>
    </recommendedName>
</protein>
<dbReference type="SMART" id="SM00385">
    <property type="entry name" value="CYCLIN"/>
    <property type="match status" value="2"/>
</dbReference>
<dbReference type="EMBL" id="BTGU01000101">
    <property type="protein sequence ID" value="GMN60637.1"/>
    <property type="molecule type" value="Genomic_DNA"/>
</dbReference>
<comment type="caution">
    <text evidence="11">The sequence shown here is derived from an EMBL/GenBank/DDBJ whole genome shotgun (WGS) entry which is preliminary data.</text>
</comment>
<dbReference type="InterPro" id="IPR036915">
    <property type="entry name" value="Cyclin-like_sf"/>
</dbReference>
<dbReference type="FunFam" id="1.10.472.10:FF:000091">
    <property type="entry name" value="putative cyclin-B3-1 isoform X3"/>
    <property type="match status" value="1"/>
</dbReference>
<reference evidence="11" key="1">
    <citation type="submission" date="2023-07" db="EMBL/GenBank/DDBJ databases">
        <title>draft genome sequence of fig (Ficus carica).</title>
        <authorList>
            <person name="Takahashi T."/>
            <person name="Nishimura K."/>
        </authorList>
    </citation>
    <scope>NUCLEOTIDE SEQUENCE</scope>
</reference>
<proteinExistence type="inferred from homology"/>
<feature type="region of interest" description="Disordered" evidence="8">
    <location>
        <begin position="148"/>
        <end position="181"/>
    </location>
</feature>
<dbReference type="FunFam" id="1.10.472.10:FF:000057">
    <property type="entry name" value="Cyclin N-terminal domain containing 2"/>
    <property type="match status" value="1"/>
</dbReference>
<dbReference type="Pfam" id="PF02984">
    <property type="entry name" value="Cyclin_C"/>
    <property type="match status" value="1"/>
</dbReference>
<gene>
    <name evidence="11" type="ORF">TIFTF001_029728</name>
</gene>
<feature type="region of interest" description="Disordered" evidence="8">
    <location>
        <begin position="359"/>
        <end position="381"/>
    </location>
</feature>
<name>A0AA88J377_FICCA</name>
<dbReference type="InterPro" id="IPR004367">
    <property type="entry name" value="Cyclin_C-dom"/>
</dbReference>
<evidence type="ECO:0000256" key="5">
    <source>
        <dbReference type="ARBA" id="ARBA00023306"/>
    </source>
</evidence>
<feature type="domain" description="Cyclin C-terminal" evidence="10">
    <location>
        <begin position="554"/>
        <end position="670"/>
    </location>
</feature>
<dbReference type="PANTHER" id="PTHR10177">
    <property type="entry name" value="CYCLINS"/>
    <property type="match status" value="1"/>
</dbReference>
<dbReference type="AlphaFoldDB" id="A0AA88J377"/>
<evidence type="ECO:0000256" key="8">
    <source>
        <dbReference type="SAM" id="MobiDB-lite"/>
    </source>
</evidence>
<evidence type="ECO:0000256" key="3">
    <source>
        <dbReference type="ARBA" id="ARBA00022618"/>
    </source>
</evidence>
<keyword evidence="12" id="KW-1185">Reference proteome</keyword>
<sequence>MREEWQSYCFKAFDEKELPSLSILDFTVIPLKKPRHPRVDEKNQDNGRHTFNLFTNKNLKIWLKYASSNATLREREPVRRKLDLEEQTAELKPAEVEPSFPFIQKMKLLTPVLLPVKTIVRRRALADVSNVQSISSRNLARKSLIPSVPTSQGRKTMNVSSRKSIQGGRSQGVPDLHNSKKVGIKDLKAPSSSQNTKATTLTRESIVANGRATTRNSLIPTRTITRNSIIQTRKSLPMLKRVNQADIPKENSGSSEKANGKVKVTVGRKVMPRASNAKTHLSRNRVSDGFMIINMKYLYSFMLQPIVKTTVKASDANLNTKSKPTTGPNKLVTLVTTLSKNKEPETSSLCENITQESIHEQLPSDGDSKPSTSDIVTKKSSRRRRSYTSLLVEGSKLVEHDTGKQAKLPSIDDEGNQLEVADYVDEIYQYYWVTEAQNPALANYMSIQTDISPHMRAVLINWLIEVHFKFDLMQETLYLMVTLLDQYLSQVTIKKSEMQLVGLTALLLASKYEDFWHPRVQDLLGISAESYTRDQMLEMEKLILRTLKFRLNTPTPYVFMLRFLKAAQSDTKLEHLAFYLIELCLVEYEALLFKPSMLCASAIFVARSTLQMTPWTPLLYRHARYEVSQLRDCAEMILRFQQAARGGQLKVTCDKYMSPDLSGVAAIRPLDRLPH</sequence>
<dbReference type="GO" id="GO:0051301">
    <property type="term" value="P:cell division"/>
    <property type="evidence" value="ECO:0007669"/>
    <property type="project" value="UniProtKB-KW"/>
</dbReference>
<evidence type="ECO:0000256" key="1">
    <source>
        <dbReference type="ARBA" id="ARBA00006955"/>
    </source>
</evidence>
<evidence type="ECO:0000313" key="12">
    <source>
        <dbReference type="Proteomes" id="UP001187192"/>
    </source>
</evidence>